<gene>
    <name evidence="1" type="ORF">H5411_05115</name>
</gene>
<comment type="caution">
    <text evidence="1">The sequence shown here is derived from an EMBL/GenBank/DDBJ whole genome shotgun (WGS) entry which is preliminary data.</text>
</comment>
<dbReference type="Proteomes" id="UP000550260">
    <property type="component" value="Unassembled WGS sequence"/>
</dbReference>
<accession>A0A8E1VUH0</accession>
<dbReference type="InterPro" id="IPR008497">
    <property type="entry name" value="DUF779"/>
</dbReference>
<dbReference type="Pfam" id="PF05610">
    <property type="entry name" value="DUF779"/>
    <property type="match status" value="1"/>
</dbReference>
<protein>
    <submittedName>
        <fullName evidence="1">DUF779 domain-containing protein</fullName>
    </submittedName>
</protein>
<evidence type="ECO:0000313" key="1">
    <source>
        <dbReference type="EMBL" id="MBB2498515.1"/>
    </source>
</evidence>
<dbReference type="AlphaFoldDB" id="A0A8E1VUH0"/>
<organism evidence="1 2">
    <name type="scientific">Amycolatopsis echigonensis</name>
    <dbReference type="NCBI Taxonomy" id="2576905"/>
    <lineage>
        <taxon>Bacteria</taxon>
        <taxon>Bacillati</taxon>
        <taxon>Actinomycetota</taxon>
        <taxon>Actinomycetes</taxon>
        <taxon>Pseudonocardiales</taxon>
        <taxon>Pseudonocardiaceae</taxon>
        <taxon>Amycolatopsis</taxon>
    </lineage>
</organism>
<dbReference type="PIRSF" id="PIRSF009151">
    <property type="entry name" value="DUF779"/>
    <property type="match status" value="1"/>
</dbReference>
<reference evidence="1 2" key="1">
    <citation type="submission" date="2020-08" db="EMBL/GenBank/DDBJ databases">
        <title>Amycolatopsis echigonensis JCM 21831.</title>
        <authorList>
            <person name="Tedsree N."/>
            <person name="Kuncharoen N."/>
            <person name="Likhitwitayawuid K."/>
            <person name="Tanasupawat S."/>
        </authorList>
    </citation>
    <scope>NUCLEOTIDE SEQUENCE [LARGE SCALE GENOMIC DNA]</scope>
    <source>
        <strain evidence="1 2">JCM 21831</strain>
    </source>
</reference>
<name>A0A8E1VUH0_9PSEU</name>
<sequence>MGGESGVFVRVGLTPAAEDVLLRLRLRHGPLMVQQTGTEPLCYPHSELRVGRSDVLVGELAGDTQFWMSADQYEYWRHTRLTVDVVPGRGDGFSLEAPEGVRFQVRSRALTDVEALA</sequence>
<proteinExistence type="predicted"/>
<dbReference type="EMBL" id="JACJHR010000005">
    <property type="protein sequence ID" value="MBB2498515.1"/>
    <property type="molecule type" value="Genomic_DNA"/>
</dbReference>
<evidence type="ECO:0000313" key="2">
    <source>
        <dbReference type="Proteomes" id="UP000550260"/>
    </source>
</evidence>
<dbReference type="RefSeq" id="WP_183123064.1">
    <property type="nucleotide sequence ID" value="NZ_JACJHR010000005.1"/>
</dbReference>